<comment type="caution">
    <text evidence="1">The sequence shown here is derived from an EMBL/GenBank/DDBJ whole genome shotgun (WGS) entry which is preliminary data.</text>
</comment>
<gene>
    <name evidence="1" type="ORF">VNI00_018974</name>
</gene>
<name>A0AAW0AS16_9AGAR</name>
<reference evidence="1 2" key="1">
    <citation type="submission" date="2024-01" db="EMBL/GenBank/DDBJ databases">
        <title>A draft genome for a cacao thread blight-causing isolate of Paramarasmius palmivorus.</title>
        <authorList>
            <person name="Baruah I.K."/>
            <person name="Bukari Y."/>
            <person name="Amoako-Attah I."/>
            <person name="Meinhardt L.W."/>
            <person name="Bailey B.A."/>
            <person name="Cohen S.P."/>
        </authorList>
    </citation>
    <scope>NUCLEOTIDE SEQUENCE [LARGE SCALE GENOMIC DNA]</scope>
    <source>
        <strain evidence="1 2">GH-12</strain>
    </source>
</reference>
<evidence type="ECO:0000313" key="1">
    <source>
        <dbReference type="EMBL" id="KAK7016190.1"/>
    </source>
</evidence>
<proteinExistence type="predicted"/>
<dbReference type="EMBL" id="JAYKXP010000296">
    <property type="protein sequence ID" value="KAK7016190.1"/>
    <property type="molecule type" value="Genomic_DNA"/>
</dbReference>
<protein>
    <submittedName>
        <fullName evidence="1">Uncharacterized protein</fullName>
    </submittedName>
</protein>
<organism evidence="1 2">
    <name type="scientific">Paramarasmius palmivorus</name>
    <dbReference type="NCBI Taxonomy" id="297713"/>
    <lineage>
        <taxon>Eukaryota</taxon>
        <taxon>Fungi</taxon>
        <taxon>Dikarya</taxon>
        <taxon>Basidiomycota</taxon>
        <taxon>Agaricomycotina</taxon>
        <taxon>Agaricomycetes</taxon>
        <taxon>Agaricomycetidae</taxon>
        <taxon>Agaricales</taxon>
        <taxon>Marasmiineae</taxon>
        <taxon>Marasmiaceae</taxon>
        <taxon>Paramarasmius</taxon>
    </lineage>
</organism>
<dbReference type="AlphaFoldDB" id="A0AAW0AS16"/>
<evidence type="ECO:0000313" key="2">
    <source>
        <dbReference type="Proteomes" id="UP001383192"/>
    </source>
</evidence>
<keyword evidence="2" id="KW-1185">Reference proteome</keyword>
<dbReference type="Proteomes" id="UP001383192">
    <property type="component" value="Unassembled WGS sequence"/>
</dbReference>
<accession>A0AAW0AS16</accession>
<sequence length="308" mass="34465">MTLLKCMQGKQHELVAVSVTVPSNDMKWSDIEMTMFFERRLCNGKDVKEEKRKCGRGRSSTQTSVHLTAVAPPGVLDSIGSSSKLPRNMASDIVVIPWNGKCGWKKAVEVAFGYKGSEVQEVYLITFTEHPLPTLLDLAVILNQVSNTYQNYHLLKHQCYFYAALVCETIGQKISTGPDITGPGQDQLVTRTSREGDGEIAVGTLNPKPTQSAGTFKNFTIVDMAAVLEKAENFRDKFSEAHQAKLDGLEEHQLEEHRQIWQEVDKEHQLRSAAENSLRAAEHWAAEAEEYAKDLERHLGEALRQHAT</sequence>